<dbReference type="Proteomes" id="UP001316803">
    <property type="component" value="Unassembled WGS sequence"/>
</dbReference>
<dbReference type="AlphaFoldDB" id="A0AAN8I5N1"/>
<keyword evidence="2" id="KW-1185">Reference proteome</keyword>
<organism evidence="1 2">
    <name type="scientific">Knufia fluminis</name>
    <dbReference type="NCBI Taxonomy" id="191047"/>
    <lineage>
        <taxon>Eukaryota</taxon>
        <taxon>Fungi</taxon>
        <taxon>Dikarya</taxon>
        <taxon>Ascomycota</taxon>
        <taxon>Pezizomycotina</taxon>
        <taxon>Eurotiomycetes</taxon>
        <taxon>Chaetothyriomycetidae</taxon>
        <taxon>Chaetothyriales</taxon>
        <taxon>Trichomeriaceae</taxon>
        <taxon>Knufia</taxon>
    </lineage>
</organism>
<evidence type="ECO:0000313" key="1">
    <source>
        <dbReference type="EMBL" id="KAK5953239.1"/>
    </source>
</evidence>
<dbReference type="GO" id="GO:0016616">
    <property type="term" value="F:oxidoreductase activity, acting on the CH-OH group of donors, NAD or NADP as acceptor"/>
    <property type="evidence" value="ECO:0007669"/>
    <property type="project" value="TreeGrafter"/>
</dbReference>
<dbReference type="Gene3D" id="3.40.50.720">
    <property type="entry name" value="NAD(P)-binding Rossmann-like Domain"/>
    <property type="match status" value="1"/>
</dbReference>
<name>A0AAN8I5N1_9EURO</name>
<reference evidence="1 2" key="1">
    <citation type="submission" date="2022-12" db="EMBL/GenBank/DDBJ databases">
        <title>Genomic features and morphological characterization of a novel Knufia sp. strain isolated from spacecraft assembly facility.</title>
        <authorList>
            <person name="Teixeira M."/>
            <person name="Chander A.M."/>
            <person name="Stajich J.E."/>
            <person name="Venkateswaran K."/>
        </authorList>
    </citation>
    <scope>NUCLEOTIDE SEQUENCE [LARGE SCALE GENOMIC DNA]</scope>
    <source>
        <strain evidence="1 2">FJI-L2-BK-P2</strain>
    </source>
</reference>
<dbReference type="InterPro" id="IPR052184">
    <property type="entry name" value="SDR_enzymes"/>
</dbReference>
<protein>
    <recommendedName>
        <fullName evidence="3">NAD(P)-binding protein</fullName>
    </recommendedName>
</protein>
<comment type="caution">
    <text evidence="1">The sequence shown here is derived from an EMBL/GenBank/DDBJ whole genome shotgun (WGS) entry which is preliminary data.</text>
</comment>
<dbReference type="PRINTS" id="PR00081">
    <property type="entry name" value="GDHRDH"/>
</dbReference>
<dbReference type="PANTHER" id="PTHR45458:SF3">
    <property type="entry name" value="CHAIN DEHYDROGENASE (ATSC), PUTATIVE-RELATED"/>
    <property type="match status" value="1"/>
</dbReference>
<dbReference type="SUPFAM" id="SSF51735">
    <property type="entry name" value="NAD(P)-binding Rossmann-fold domains"/>
    <property type="match status" value="1"/>
</dbReference>
<evidence type="ECO:0008006" key="3">
    <source>
        <dbReference type="Google" id="ProtNLM"/>
    </source>
</evidence>
<gene>
    <name evidence="1" type="ORF">OHC33_005807</name>
</gene>
<proteinExistence type="predicted"/>
<sequence>MPSYVVTGASRGLGYGFIKVLSQQPNNLVIGLVRNKEATDAKIAADNLKNIHIIQADITDLASLEGAKAQIEKLTPSIDYLINNAAFLPGNTAFKKLTDFTDNPKVLEDDLRLSVETNVLGVIWTTNTFLPLVRKSSIKKVITISSGMADISFVNDYEIFEGGPYTISKAAVNTVVAKYNAALKHEGILFLAISPGFVNTGADSMPPPDSELPKKFMRAYPHFKGGISPEESVEAVMGVVDKASVDNEFAGAFVSHLGNQQWL</sequence>
<dbReference type="InterPro" id="IPR036291">
    <property type="entry name" value="NAD(P)-bd_dom_sf"/>
</dbReference>
<dbReference type="PANTHER" id="PTHR45458">
    <property type="entry name" value="SHORT-CHAIN DEHYDROGENASE/REDUCTASE SDR"/>
    <property type="match status" value="1"/>
</dbReference>
<evidence type="ECO:0000313" key="2">
    <source>
        <dbReference type="Proteomes" id="UP001316803"/>
    </source>
</evidence>
<dbReference type="EMBL" id="JAKLMC020000012">
    <property type="protein sequence ID" value="KAK5953239.1"/>
    <property type="molecule type" value="Genomic_DNA"/>
</dbReference>
<dbReference type="Pfam" id="PF00106">
    <property type="entry name" value="adh_short"/>
    <property type="match status" value="1"/>
</dbReference>
<accession>A0AAN8I5N1</accession>
<dbReference type="InterPro" id="IPR002347">
    <property type="entry name" value="SDR_fam"/>
</dbReference>